<dbReference type="EMBL" id="CYXN01000020">
    <property type="protein sequence ID" value="CUN13367.1"/>
    <property type="molecule type" value="Genomic_DNA"/>
</dbReference>
<dbReference type="GO" id="GO:0006096">
    <property type="term" value="P:glycolytic process"/>
    <property type="evidence" value="ECO:0007669"/>
    <property type="project" value="InterPro"/>
</dbReference>
<evidence type="ECO:0000313" key="10">
    <source>
        <dbReference type="Proteomes" id="UP000095649"/>
    </source>
</evidence>
<proteinExistence type="inferred from homology"/>
<sequence>MRRIRIKGVNDMKEYAFGIDLGGTTAKVGLFTTSGKLLEKWEVSTDTSNNGAHILENLAAAVQQKMQEKGLSADEVEGVGLGVPGPVLDSSIVPIVCANLGGWGNRNVSIELSELLGGIRVLVGNDANVAALGEIWMGAAQGCRSAVMVTLGTGVGGGVIVNGKVIDGAHGAGGEIGHITVNPHETAVCGCGKRGCLEQYSSATGVVRCMKKLLDANPDTACTLRGKDFEAKDVFDAARAGDALAAREVDEMASTLGMALANIAATTDPEMFMIGGGVARAGEVLFNPLVRHYKEYAFQSCKETPIKAASLGNDAGIYGAVRLIVGA</sequence>
<evidence type="ECO:0000256" key="2">
    <source>
        <dbReference type="ARBA" id="ARBA00012323"/>
    </source>
</evidence>
<dbReference type="GO" id="GO:0005737">
    <property type="term" value="C:cytoplasm"/>
    <property type="evidence" value="ECO:0007669"/>
    <property type="project" value="InterPro"/>
</dbReference>
<keyword evidence="7" id="KW-0067">ATP-binding</keyword>
<dbReference type="Pfam" id="PF00480">
    <property type="entry name" value="ROK"/>
    <property type="match status" value="1"/>
</dbReference>
<dbReference type="InterPro" id="IPR004654">
    <property type="entry name" value="ROK_glcA"/>
</dbReference>
<dbReference type="EC" id="2.7.1.2" evidence="2"/>
<keyword evidence="5" id="KW-0547">Nucleotide-binding</keyword>
<evidence type="ECO:0000256" key="8">
    <source>
        <dbReference type="ARBA" id="ARBA00032386"/>
    </source>
</evidence>
<organism evidence="9 10">
    <name type="scientific">Faecalibacterium prausnitzii</name>
    <dbReference type="NCBI Taxonomy" id="853"/>
    <lineage>
        <taxon>Bacteria</taxon>
        <taxon>Bacillati</taxon>
        <taxon>Bacillota</taxon>
        <taxon>Clostridia</taxon>
        <taxon>Eubacteriales</taxon>
        <taxon>Oscillospiraceae</taxon>
        <taxon>Faecalibacterium</taxon>
    </lineage>
</organism>
<dbReference type="AlphaFoldDB" id="A0A173UGM7"/>
<dbReference type="PROSITE" id="PS01125">
    <property type="entry name" value="ROK"/>
    <property type="match status" value="1"/>
</dbReference>
<dbReference type="GO" id="GO:0004340">
    <property type="term" value="F:glucokinase activity"/>
    <property type="evidence" value="ECO:0007669"/>
    <property type="project" value="UniProtKB-EC"/>
</dbReference>
<dbReference type="InterPro" id="IPR043129">
    <property type="entry name" value="ATPase_NBD"/>
</dbReference>
<reference evidence="9 10" key="1">
    <citation type="submission" date="2015-09" db="EMBL/GenBank/DDBJ databases">
        <authorList>
            <consortium name="Pathogen Informatics"/>
        </authorList>
    </citation>
    <scope>NUCLEOTIDE SEQUENCE [LARGE SCALE GENOMIC DNA]</scope>
    <source>
        <strain evidence="9 10">2789STDY5834970</strain>
    </source>
</reference>
<evidence type="ECO:0000256" key="3">
    <source>
        <dbReference type="ARBA" id="ARBA00014701"/>
    </source>
</evidence>
<evidence type="ECO:0000256" key="5">
    <source>
        <dbReference type="ARBA" id="ARBA00022741"/>
    </source>
</evidence>
<comment type="similarity">
    <text evidence="1">Belongs to the ROK (NagC/XylR) family.</text>
</comment>
<dbReference type="PANTHER" id="PTHR18964:SF149">
    <property type="entry name" value="BIFUNCTIONAL UDP-N-ACETYLGLUCOSAMINE 2-EPIMERASE_N-ACETYLMANNOSAMINE KINASE"/>
    <property type="match status" value="1"/>
</dbReference>
<protein>
    <recommendedName>
        <fullName evidence="3">Glucokinase</fullName>
        <ecNumber evidence="2">2.7.1.2</ecNumber>
    </recommendedName>
    <alternativeName>
        <fullName evidence="8">Glucose kinase</fullName>
    </alternativeName>
</protein>
<dbReference type="InterPro" id="IPR000600">
    <property type="entry name" value="ROK"/>
</dbReference>
<evidence type="ECO:0000256" key="7">
    <source>
        <dbReference type="ARBA" id="ARBA00022840"/>
    </source>
</evidence>
<dbReference type="PANTHER" id="PTHR18964">
    <property type="entry name" value="ROK (REPRESSOR, ORF, KINASE) FAMILY"/>
    <property type="match status" value="1"/>
</dbReference>
<dbReference type="InterPro" id="IPR049874">
    <property type="entry name" value="ROK_cs"/>
</dbReference>
<name>A0A173UGM7_9FIRM</name>
<dbReference type="GO" id="GO:0005524">
    <property type="term" value="F:ATP binding"/>
    <property type="evidence" value="ECO:0007669"/>
    <property type="project" value="UniProtKB-KW"/>
</dbReference>
<keyword evidence="6 9" id="KW-0418">Kinase</keyword>
<dbReference type="Gene3D" id="3.30.420.40">
    <property type="match status" value="2"/>
</dbReference>
<accession>A0A173UGM7</accession>
<evidence type="ECO:0000256" key="1">
    <source>
        <dbReference type="ARBA" id="ARBA00006479"/>
    </source>
</evidence>
<dbReference type="NCBIfam" id="TIGR00744">
    <property type="entry name" value="ROK_glcA_fam"/>
    <property type="match status" value="1"/>
</dbReference>
<dbReference type="OrthoDB" id="9810372at2"/>
<dbReference type="Proteomes" id="UP000095649">
    <property type="component" value="Unassembled WGS sequence"/>
</dbReference>
<evidence type="ECO:0000256" key="4">
    <source>
        <dbReference type="ARBA" id="ARBA00022679"/>
    </source>
</evidence>
<dbReference type="SUPFAM" id="SSF53067">
    <property type="entry name" value="Actin-like ATPase domain"/>
    <property type="match status" value="1"/>
</dbReference>
<keyword evidence="4 9" id="KW-0808">Transferase</keyword>
<evidence type="ECO:0000256" key="6">
    <source>
        <dbReference type="ARBA" id="ARBA00022777"/>
    </source>
</evidence>
<evidence type="ECO:0000313" key="9">
    <source>
        <dbReference type="EMBL" id="CUN13367.1"/>
    </source>
</evidence>
<gene>
    <name evidence="9" type="primary">glcK_2</name>
    <name evidence="9" type="ORF">ERS852582_02075</name>
</gene>